<sequence length="960" mass="104778">MYNEDRNLLRIREKERRNQEAHQEKEAFSEKIPLFGEPYKTEKGDELSSRIQNMLGNYEEVKEFLSTKSHPQRLDASENSLAMQQKPTAYVRPMDGQDQAPSESPELKPLPEDYRQQSFEKTDLKVPAKAKLTKLKMPSQSVEGLSLENYFVCVCVCVRARARTRVRTHKMEMLTSRFSAYQFCNPKPKSNKMDKKNKFIKCLVYNSMLKDDLQLSDSEDSDSDQALPAAAASAHSSSAESESTSDSDSSSDSESESSSSDSEENEPREAPAPEPEPPTTNKWQLDNWLTKVSQPAPPAEAPGSAVPAARHPDSKGKGGDGATGGHERSESKEPPLKSSSKAPRVPSEGPHAGKRSCQKSPAQQEPPQRQTVGSKQPKKPVKASAPGHADAHADARTSLLVESEPGLPPQASKDQPSKDKPKVKTKGRPRAAESREPKPVAPTPSERKKHRSGPPAPPKAPPKDAAEDRSPEHFALVPLTQSQGPARSGGARTSGCRLAVVVQEDRRKDKPLVPLRDTKLLSPLRDTPLPQSLMVKITLDLLSRIPQPPGKGSRPKKPEDKQPSAAKKADSEKRSSENSSKLAKKRKGEAERDHDSKKIRLEKEVKSQSSPSSSHKESSKSKTPRPSSEPSKKEMLPPSLVSSSSSQKPAKPAQKRSRQEADPSGQDPPKSASSTKGNHRDSSVSKHRKVEGKGPGSSTEHRGSSGDTANRFPVPSLPNGNSKPGKPHMKLDKQQADFHMKEARRLKDKAELVTDKVGKAFKYLEAALSFIECGIAMELESPASKSACSIYAETLDLINMRCQSILNMAMFRCKKDIAIKYSRTLNEHFFKTSSKVAQAPSPCIARSTGTPSPLSPMPSPASSIGSQSSAGSVGSGGMPATISTPVTIQSMTSSYVTITSHVLTAFDLWEQAEVLTRKNKEFFAQLGTGVCTLALDSSLMDLVRYTRQGFQRLKQVTKTP</sequence>
<comment type="subcellular location">
    <subcellularLocation>
        <location evidence="1">Nucleus</location>
    </subcellularLocation>
</comment>
<feature type="compositionally biased region" description="Basic and acidic residues" evidence="5">
    <location>
        <begin position="1"/>
        <end position="29"/>
    </location>
</feature>
<feature type="compositionally biased region" description="Acidic residues" evidence="5">
    <location>
        <begin position="243"/>
        <end position="264"/>
    </location>
</feature>
<proteinExistence type="inferred from homology"/>
<dbReference type="GO" id="GO:0032783">
    <property type="term" value="C:super elongation complex"/>
    <property type="evidence" value="ECO:0007669"/>
    <property type="project" value="TreeGrafter"/>
</dbReference>
<evidence type="ECO:0000256" key="1">
    <source>
        <dbReference type="ARBA" id="ARBA00004123"/>
    </source>
</evidence>
<evidence type="ECO:0000256" key="4">
    <source>
        <dbReference type="ARBA" id="ARBA00023242"/>
    </source>
</evidence>
<evidence type="ECO:0000256" key="2">
    <source>
        <dbReference type="ARBA" id="ARBA00007354"/>
    </source>
</evidence>
<feature type="compositionally biased region" description="Basic and acidic residues" evidence="5">
    <location>
        <begin position="461"/>
        <end position="472"/>
    </location>
</feature>
<feature type="domain" description="AF4/FMR2 C-terminal homology" evidence="6">
    <location>
        <begin position="800"/>
        <end position="959"/>
    </location>
</feature>
<feature type="compositionally biased region" description="Low complexity" evidence="5">
    <location>
        <begin position="636"/>
        <end position="652"/>
    </location>
</feature>
<keyword evidence="4" id="KW-0539">Nucleus</keyword>
<dbReference type="Gene3D" id="6.10.250.2670">
    <property type="match status" value="1"/>
</dbReference>
<feature type="compositionally biased region" description="Basic and acidic residues" evidence="5">
    <location>
        <begin position="588"/>
        <end position="606"/>
    </location>
</feature>
<dbReference type="EMBL" id="RWIC01000171">
    <property type="protein sequence ID" value="TKC48232.1"/>
    <property type="molecule type" value="Genomic_DNA"/>
</dbReference>
<dbReference type="InterPro" id="IPR043640">
    <property type="entry name" value="AF4/FMR2_CHD"/>
</dbReference>
<organism evidence="7 8">
    <name type="scientific">Monodon monoceros</name>
    <name type="common">Narwhal</name>
    <name type="synonym">Ceratodon monodon</name>
    <dbReference type="NCBI Taxonomy" id="40151"/>
    <lineage>
        <taxon>Eukaryota</taxon>
        <taxon>Metazoa</taxon>
        <taxon>Chordata</taxon>
        <taxon>Craniata</taxon>
        <taxon>Vertebrata</taxon>
        <taxon>Euteleostomi</taxon>
        <taxon>Mammalia</taxon>
        <taxon>Eutheria</taxon>
        <taxon>Laurasiatheria</taxon>
        <taxon>Artiodactyla</taxon>
        <taxon>Whippomorpha</taxon>
        <taxon>Cetacea</taxon>
        <taxon>Odontoceti</taxon>
        <taxon>Monodontidae</taxon>
        <taxon>Monodon</taxon>
    </lineage>
</organism>
<dbReference type="Proteomes" id="UP000308365">
    <property type="component" value="Unassembled WGS sequence"/>
</dbReference>
<feature type="compositionally biased region" description="Basic and acidic residues" evidence="5">
    <location>
        <begin position="556"/>
        <end position="576"/>
    </location>
</feature>
<feature type="domain" description="AF4/FMR2 C-terminal homology" evidence="6">
    <location>
        <begin position="721"/>
        <end position="799"/>
    </location>
</feature>
<feature type="region of interest" description="Disordered" evidence="5">
    <location>
        <begin position="1"/>
        <end position="46"/>
    </location>
</feature>
<feature type="compositionally biased region" description="Basic and acidic residues" evidence="5">
    <location>
        <begin position="503"/>
        <end position="519"/>
    </location>
</feature>
<feature type="region of interest" description="Disordered" evidence="5">
    <location>
        <begin position="543"/>
        <end position="730"/>
    </location>
</feature>
<feature type="compositionally biased region" description="Low complexity" evidence="5">
    <location>
        <begin position="860"/>
        <end position="872"/>
    </location>
</feature>
<evidence type="ECO:0000256" key="3">
    <source>
        <dbReference type="ARBA" id="ARBA00022553"/>
    </source>
</evidence>
<feature type="region of interest" description="Disordered" evidence="5">
    <location>
        <begin position="841"/>
        <end position="876"/>
    </location>
</feature>
<dbReference type="PANTHER" id="PTHR10528:SF6">
    <property type="entry name" value="AF4_FMR2 FAMILY MEMBER 1"/>
    <property type="match status" value="1"/>
</dbReference>
<dbReference type="InterPro" id="IPR007797">
    <property type="entry name" value="AF4/FMR2"/>
</dbReference>
<feature type="compositionally biased region" description="Polar residues" evidence="5">
    <location>
        <begin position="358"/>
        <end position="374"/>
    </location>
</feature>
<gene>
    <name evidence="7" type="ORF">EI555_020881</name>
</gene>
<dbReference type="Pfam" id="PF18875">
    <property type="entry name" value="AF4_int"/>
    <property type="match status" value="1"/>
</dbReference>
<evidence type="ECO:0000313" key="8">
    <source>
        <dbReference type="Proteomes" id="UP000308365"/>
    </source>
</evidence>
<dbReference type="Pfam" id="PF18876">
    <property type="entry name" value="AFF4_CHD"/>
    <property type="match status" value="2"/>
</dbReference>
<reference evidence="8" key="1">
    <citation type="journal article" date="2019" name="IScience">
        <title>Narwhal Genome Reveals Long-Term Low Genetic Diversity despite Current Large Abundance Size.</title>
        <authorList>
            <person name="Westbury M.V."/>
            <person name="Petersen B."/>
            <person name="Garde E."/>
            <person name="Heide-Jorgensen M.P."/>
            <person name="Lorenzen E.D."/>
        </authorList>
    </citation>
    <scope>NUCLEOTIDE SEQUENCE [LARGE SCALE GENOMIC DNA]</scope>
</reference>
<accession>A0A4U1FEN1</accession>
<dbReference type="Pfam" id="PF05110">
    <property type="entry name" value="AF-4"/>
    <property type="match status" value="2"/>
</dbReference>
<protein>
    <recommendedName>
        <fullName evidence="6">AF4/FMR2 C-terminal homology domain-containing protein</fullName>
    </recommendedName>
</protein>
<keyword evidence="3" id="KW-0597">Phosphoprotein</keyword>
<dbReference type="PANTHER" id="PTHR10528">
    <property type="entry name" value="AF4/FMR2 FAMILY MEMBER"/>
    <property type="match status" value="1"/>
</dbReference>
<name>A0A4U1FEN1_MONMO</name>
<feature type="compositionally biased region" description="Low complexity" evidence="5">
    <location>
        <begin position="224"/>
        <end position="242"/>
    </location>
</feature>
<evidence type="ECO:0000256" key="5">
    <source>
        <dbReference type="SAM" id="MobiDB-lite"/>
    </source>
</evidence>
<comment type="caution">
    <text evidence="7">The sequence shown here is derived from an EMBL/GenBank/DDBJ whole genome shotgun (WGS) entry which is preliminary data.</text>
</comment>
<dbReference type="InterPro" id="IPR043639">
    <property type="entry name" value="AF4_int"/>
</dbReference>
<evidence type="ECO:0000259" key="6">
    <source>
        <dbReference type="Pfam" id="PF18876"/>
    </source>
</evidence>
<feature type="compositionally biased region" description="Basic and acidic residues" evidence="5">
    <location>
        <begin position="325"/>
        <end position="335"/>
    </location>
</feature>
<feature type="region of interest" description="Disordered" evidence="5">
    <location>
        <begin position="215"/>
        <end position="531"/>
    </location>
</feature>
<feature type="region of interest" description="Disordered" evidence="5">
    <location>
        <begin position="91"/>
        <end position="110"/>
    </location>
</feature>
<evidence type="ECO:0000313" key="7">
    <source>
        <dbReference type="EMBL" id="TKC48232.1"/>
    </source>
</evidence>
<dbReference type="GO" id="GO:0010468">
    <property type="term" value="P:regulation of gene expression"/>
    <property type="evidence" value="ECO:0007669"/>
    <property type="project" value="InterPro"/>
</dbReference>
<dbReference type="AlphaFoldDB" id="A0A4U1FEN1"/>
<comment type="similarity">
    <text evidence="2">Belongs to the AF4 family.</text>
</comment>